<gene>
    <name evidence="1" type="ORF">OSB_08950</name>
</gene>
<evidence type="ECO:0000313" key="1">
    <source>
        <dbReference type="EMBL" id="AKS45454.1"/>
    </source>
</evidence>
<name>A0A0K0Y3C2_9RHOB</name>
<reference evidence="1 2" key="1">
    <citation type="journal article" date="2015" name="Genome Announc.">
        <title>Closed Genome Sequence of Octadecabacter temperatus SB1, the First Mesophilic Species of the Genus Octadecabacter.</title>
        <authorList>
            <person name="Voget S."/>
            <person name="Billerbeck S."/>
            <person name="Simon M."/>
            <person name="Daniel R."/>
        </authorList>
    </citation>
    <scope>NUCLEOTIDE SEQUENCE [LARGE SCALE GENOMIC DNA]</scope>
    <source>
        <strain evidence="1 2">SB1</strain>
    </source>
</reference>
<dbReference type="AlphaFoldDB" id="A0A0K0Y3C2"/>
<dbReference type="Proteomes" id="UP000067444">
    <property type="component" value="Chromosome"/>
</dbReference>
<dbReference type="EMBL" id="CP012160">
    <property type="protein sequence ID" value="AKS45454.1"/>
    <property type="molecule type" value="Genomic_DNA"/>
</dbReference>
<sequence>MQSFLGGTGPRDPVSLALGAAGLAVNVGPWTQVAVRSVGGLSAVGFDRASDTMLVTSANGQSVINGATGDILYRNREDDGLDASALKGTRLDHPADERFDMAGLYGGGLRSVTDDGWSVERLGHHCVLHPAGASVHFLEAKWATYNKDATFHVLDRSGEEIRAFGFSWTGRTLVCATPSTLLIWNRPAPLAL</sequence>
<keyword evidence="2" id="KW-1185">Reference proteome</keyword>
<accession>A0A0K0Y3C2</accession>
<protein>
    <submittedName>
        <fullName evidence="1">Uncharacterized protein</fullName>
    </submittedName>
</protein>
<evidence type="ECO:0000313" key="2">
    <source>
        <dbReference type="Proteomes" id="UP000067444"/>
    </source>
</evidence>
<proteinExistence type="predicted"/>
<dbReference type="KEGG" id="otm:OSB_08950"/>
<organism evidence="1 2">
    <name type="scientific">Octadecabacter temperatus</name>
    <dbReference type="NCBI Taxonomy" id="1458307"/>
    <lineage>
        <taxon>Bacteria</taxon>
        <taxon>Pseudomonadati</taxon>
        <taxon>Pseudomonadota</taxon>
        <taxon>Alphaproteobacteria</taxon>
        <taxon>Rhodobacterales</taxon>
        <taxon>Roseobacteraceae</taxon>
        <taxon>Octadecabacter</taxon>
    </lineage>
</organism>